<feature type="region of interest" description="Disordered" evidence="1">
    <location>
        <begin position="1"/>
        <end position="59"/>
    </location>
</feature>
<reference evidence="2 3" key="1">
    <citation type="journal article" date="2018" name="Nat. Ecol. Evol.">
        <title>Pezizomycetes genomes reveal the molecular basis of ectomycorrhizal truffle lifestyle.</title>
        <authorList>
            <person name="Murat C."/>
            <person name="Payen T."/>
            <person name="Noel B."/>
            <person name="Kuo A."/>
            <person name="Morin E."/>
            <person name="Chen J."/>
            <person name="Kohler A."/>
            <person name="Krizsan K."/>
            <person name="Balestrini R."/>
            <person name="Da Silva C."/>
            <person name="Montanini B."/>
            <person name="Hainaut M."/>
            <person name="Levati E."/>
            <person name="Barry K.W."/>
            <person name="Belfiori B."/>
            <person name="Cichocki N."/>
            <person name="Clum A."/>
            <person name="Dockter R.B."/>
            <person name="Fauchery L."/>
            <person name="Guy J."/>
            <person name="Iotti M."/>
            <person name="Le Tacon F."/>
            <person name="Lindquist E.A."/>
            <person name="Lipzen A."/>
            <person name="Malagnac F."/>
            <person name="Mello A."/>
            <person name="Molinier V."/>
            <person name="Miyauchi S."/>
            <person name="Poulain J."/>
            <person name="Riccioni C."/>
            <person name="Rubini A."/>
            <person name="Sitrit Y."/>
            <person name="Splivallo R."/>
            <person name="Traeger S."/>
            <person name="Wang M."/>
            <person name="Zifcakova L."/>
            <person name="Wipf D."/>
            <person name="Zambonelli A."/>
            <person name="Paolocci F."/>
            <person name="Nowrousian M."/>
            <person name="Ottonello S."/>
            <person name="Baldrian P."/>
            <person name="Spatafora J.W."/>
            <person name="Henrissat B."/>
            <person name="Nagy L.G."/>
            <person name="Aury J.M."/>
            <person name="Wincker P."/>
            <person name="Grigoriev I.V."/>
            <person name="Bonfante P."/>
            <person name="Martin F.M."/>
        </authorList>
    </citation>
    <scope>NUCLEOTIDE SEQUENCE [LARGE SCALE GENOMIC DNA]</scope>
    <source>
        <strain evidence="2 3">RN42</strain>
    </source>
</reference>
<feature type="compositionally biased region" description="Polar residues" evidence="1">
    <location>
        <begin position="42"/>
        <end position="59"/>
    </location>
</feature>
<dbReference type="AlphaFoldDB" id="A0A3N4HIP1"/>
<keyword evidence="3" id="KW-1185">Reference proteome</keyword>
<dbReference type="EMBL" id="ML119895">
    <property type="protein sequence ID" value="RPA71850.1"/>
    <property type="molecule type" value="Genomic_DNA"/>
</dbReference>
<evidence type="ECO:0000313" key="3">
    <source>
        <dbReference type="Proteomes" id="UP000275078"/>
    </source>
</evidence>
<sequence length="411" mass="46778">MSRPLDKRTYQLQNDRHRKRNTQGAERGGGPLEDDKVEHPNTAISRGTMNVPQRKQCGSSRDVMDLLEAVSRTRAESISRQLEGIRDDKEQRLHDIHERAIYNVHADAASLRQQATQRLFESIPGIRASQSQHHDETTEVLAADGVVGRLEEYSHNIEERSSPEYQTGIHGEDETQAMTSDNYGCYDERDRAEDFGFMDPEREETMAAPLRLVDNLTSSGSSTPLLKRSFLSHRYTAPNRDSSPMIEGVDDTMAHRQDSVRISPPIERHNKQFAFTEFDLLDHDGIDYDELVASWDLQEEGNADSDAPAKEKDVFETDSEYEGVLDDDEDSADETPPPPRLYRPPYAEPDDDPGDEPPQNTRVEFNYRDPHLGVTMDDLLTLASNSIHFKYGVPRRGMDEFRTLMRGMARL</sequence>
<gene>
    <name evidence="2" type="ORF">BJ508DRAFT_335628</name>
</gene>
<evidence type="ECO:0000256" key="1">
    <source>
        <dbReference type="SAM" id="MobiDB-lite"/>
    </source>
</evidence>
<feature type="region of interest" description="Disordered" evidence="1">
    <location>
        <begin position="299"/>
        <end position="364"/>
    </location>
</feature>
<evidence type="ECO:0000313" key="2">
    <source>
        <dbReference type="EMBL" id="RPA71850.1"/>
    </source>
</evidence>
<dbReference type="Proteomes" id="UP000275078">
    <property type="component" value="Unassembled WGS sequence"/>
</dbReference>
<protein>
    <submittedName>
        <fullName evidence="2">Uncharacterized protein</fullName>
    </submittedName>
</protein>
<proteinExistence type="predicted"/>
<organism evidence="2 3">
    <name type="scientific">Ascobolus immersus RN42</name>
    <dbReference type="NCBI Taxonomy" id="1160509"/>
    <lineage>
        <taxon>Eukaryota</taxon>
        <taxon>Fungi</taxon>
        <taxon>Dikarya</taxon>
        <taxon>Ascomycota</taxon>
        <taxon>Pezizomycotina</taxon>
        <taxon>Pezizomycetes</taxon>
        <taxon>Pezizales</taxon>
        <taxon>Ascobolaceae</taxon>
        <taxon>Ascobolus</taxon>
    </lineage>
</organism>
<feature type="compositionally biased region" description="Acidic residues" evidence="1">
    <location>
        <begin position="316"/>
        <end position="333"/>
    </location>
</feature>
<accession>A0A3N4HIP1</accession>
<name>A0A3N4HIP1_ASCIM</name>